<dbReference type="InterPro" id="IPR011010">
    <property type="entry name" value="DNA_brk_join_enz"/>
</dbReference>
<dbReference type="PANTHER" id="PTHR30349">
    <property type="entry name" value="PHAGE INTEGRASE-RELATED"/>
    <property type="match status" value="1"/>
</dbReference>
<dbReference type="GO" id="GO:0009037">
    <property type="term" value="F:tyrosine-based site-specific recombinase activity"/>
    <property type="evidence" value="ECO:0007669"/>
    <property type="project" value="UniProtKB-UniRule"/>
</dbReference>
<feature type="active site" evidence="9">
    <location>
        <position position="240"/>
    </location>
</feature>
<evidence type="ECO:0000256" key="2">
    <source>
        <dbReference type="ARBA" id="ARBA00022490"/>
    </source>
</evidence>
<evidence type="ECO:0000256" key="1">
    <source>
        <dbReference type="ARBA" id="ARBA00004496"/>
    </source>
</evidence>
<comment type="subcellular location">
    <subcellularLocation>
        <location evidence="1 9">Cytoplasm</location>
    </subcellularLocation>
</comment>
<keyword evidence="2 9" id="KW-0963">Cytoplasm</keyword>
<proteinExistence type="inferred from homology"/>
<keyword evidence="7 9" id="KW-0233">DNA recombination</keyword>
<feature type="active site" description="O-(3'-phospho-DNA)-tyrosine intermediate" evidence="9">
    <location>
        <position position="272"/>
    </location>
</feature>
<dbReference type="Gene3D" id="1.10.443.10">
    <property type="entry name" value="Intergrase catalytic core"/>
    <property type="match status" value="1"/>
</dbReference>
<dbReference type="PROSITE" id="PS51900">
    <property type="entry name" value="CB"/>
    <property type="match status" value="1"/>
</dbReference>
<dbReference type="InterPro" id="IPR050090">
    <property type="entry name" value="Tyrosine_recombinase_XerCD"/>
</dbReference>
<dbReference type="Pfam" id="PF02899">
    <property type="entry name" value="Phage_int_SAM_1"/>
    <property type="match status" value="1"/>
</dbReference>
<dbReference type="EMBL" id="DVOD01000048">
    <property type="protein sequence ID" value="HIU92768.1"/>
    <property type="molecule type" value="Genomic_DNA"/>
</dbReference>
<name>A0A9D1SR80_9CLOT</name>
<dbReference type="AlphaFoldDB" id="A0A9D1SR80"/>
<dbReference type="InterPro" id="IPR004107">
    <property type="entry name" value="Integrase_SAM-like_N"/>
</dbReference>
<feature type="domain" description="Core-binding (CB)" evidence="11">
    <location>
        <begin position="1"/>
        <end position="87"/>
    </location>
</feature>
<feature type="active site" evidence="9">
    <location>
        <position position="167"/>
    </location>
</feature>
<keyword evidence="5 9" id="KW-0229">DNA integration</keyword>
<comment type="similarity">
    <text evidence="9">Belongs to the 'phage' integrase family. XerC subfamily.</text>
</comment>
<dbReference type="Pfam" id="PF00589">
    <property type="entry name" value="Phage_integrase"/>
    <property type="match status" value="1"/>
</dbReference>
<protein>
    <recommendedName>
        <fullName evidence="9">Tyrosine recombinase XerC</fullName>
    </recommendedName>
</protein>
<comment type="subunit">
    <text evidence="9">Forms a cyclic heterotetrameric complex composed of two molecules of XerC and two molecules of XerD.</text>
</comment>
<dbReference type="NCBIfam" id="NF001399">
    <property type="entry name" value="PRK00283.1"/>
    <property type="match status" value="1"/>
</dbReference>
<reference evidence="12" key="2">
    <citation type="journal article" date="2021" name="PeerJ">
        <title>Extensive microbial diversity within the chicken gut microbiome revealed by metagenomics and culture.</title>
        <authorList>
            <person name="Gilroy R."/>
            <person name="Ravi A."/>
            <person name="Getino M."/>
            <person name="Pursley I."/>
            <person name="Horton D.L."/>
            <person name="Alikhan N.F."/>
            <person name="Baker D."/>
            <person name="Gharbi K."/>
            <person name="Hall N."/>
            <person name="Watson M."/>
            <person name="Adriaenssens E.M."/>
            <person name="Foster-Nyarko E."/>
            <person name="Jarju S."/>
            <person name="Secka A."/>
            <person name="Antonio M."/>
            <person name="Oren A."/>
            <person name="Chaudhuri R.R."/>
            <person name="La Ragione R."/>
            <person name="Hildebrand F."/>
            <person name="Pallen M.J."/>
        </authorList>
    </citation>
    <scope>NUCLEOTIDE SEQUENCE</scope>
    <source>
        <strain evidence="12">CHK154-7741</strain>
    </source>
</reference>
<evidence type="ECO:0000256" key="6">
    <source>
        <dbReference type="ARBA" id="ARBA00023125"/>
    </source>
</evidence>
<reference evidence="12" key="1">
    <citation type="submission" date="2020-10" db="EMBL/GenBank/DDBJ databases">
        <authorList>
            <person name="Gilroy R."/>
        </authorList>
    </citation>
    <scope>NUCLEOTIDE SEQUENCE</scope>
    <source>
        <strain evidence="12">CHK154-7741</strain>
    </source>
</reference>
<dbReference type="GO" id="GO:0005737">
    <property type="term" value="C:cytoplasm"/>
    <property type="evidence" value="ECO:0007669"/>
    <property type="project" value="UniProtKB-SubCell"/>
</dbReference>
<keyword evidence="8 9" id="KW-0131">Cell cycle</keyword>
<evidence type="ECO:0000256" key="4">
    <source>
        <dbReference type="ARBA" id="ARBA00022829"/>
    </source>
</evidence>
<evidence type="ECO:0000256" key="3">
    <source>
        <dbReference type="ARBA" id="ARBA00022618"/>
    </source>
</evidence>
<evidence type="ECO:0000313" key="13">
    <source>
        <dbReference type="Proteomes" id="UP000886748"/>
    </source>
</evidence>
<accession>A0A9D1SR80</accession>
<dbReference type="GO" id="GO:0007059">
    <property type="term" value="P:chromosome segregation"/>
    <property type="evidence" value="ECO:0007669"/>
    <property type="project" value="UniProtKB-UniRule"/>
</dbReference>
<feature type="active site" evidence="9">
    <location>
        <position position="237"/>
    </location>
</feature>
<dbReference type="InterPro" id="IPR010998">
    <property type="entry name" value="Integrase_recombinase_N"/>
</dbReference>
<dbReference type="PROSITE" id="PS51898">
    <property type="entry name" value="TYR_RECOMBINASE"/>
    <property type="match status" value="1"/>
</dbReference>
<dbReference type="InterPro" id="IPR023009">
    <property type="entry name" value="Tyrosine_recombinase_XerC/XerD"/>
</dbReference>
<gene>
    <name evidence="9" type="primary">xerC</name>
    <name evidence="12" type="ORF">IAD26_06515</name>
</gene>
<evidence type="ECO:0000259" key="10">
    <source>
        <dbReference type="PROSITE" id="PS51898"/>
    </source>
</evidence>
<feature type="active site" evidence="9">
    <location>
        <position position="143"/>
    </location>
</feature>
<keyword evidence="6 9" id="KW-0238">DNA-binding</keyword>
<dbReference type="GO" id="GO:0051301">
    <property type="term" value="P:cell division"/>
    <property type="evidence" value="ECO:0007669"/>
    <property type="project" value="UniProtKB-KW"/>
</dbReference>
<sequence>MLIQYIAQYLEYLQAERGLALNTIDAYRRDLTAFCDFLLDTEKIDEFEKIKRIHINCYIKILHDNNYSPTSVTRKIASIRGWFRWLSANEIISQDPSLGIELPRLTKKLPRVISVSEIEEMLNNKLDETQQVIIELLYGAGLRVSELIGLELNNIELSSRYVRCIGKGSKERIIPIGEKAQKAIAEYLKIRQLLIKKYKLETKQFLIKENGHLMTRQDVYVFIKQQGELLRKHISPHTLRHSFATHMLENGADLRVVQELLGHSDVSTTQLYTHVSKKRLKEVYFSINK</sequence>
<dbReference type="InterPro" id="IPR002104">
    <property type="entry name" value="Integrase_catalytic"/>
</dbReference>
<dbReference type="Proteomes" id="UP000886748">
    <property type="component" value="Unassembled WGS sequence"/>
</dbReference>
<dbReference type="HAMAP" id="MF_01808">
    <property type="entry name" value="Recomb_XerC_XerD"/>
    <property type="match status" value="1"/>
</dbReference>
<feature type="active site" evidence="9">
    <location>
        <position position="263"/>
    </location>
</feature>
<keyword evidence="4 9" id="KW-0159">Chromosome partition</keyword>
<comment type="caution">
    <text evidence="12">The sequence shown here is derived from an EMBL/GenBank/DDBJ whole genome shotgun (WGS) entry which is preliminary data.</text>
</comment>
<evidence type="ECO:0000256" key="5">
    <source>
        <dbReference type="ARBA" id="ARBA00022908"/>
    </source>
</evidence>
<evidence type="ECO:0000256" key="8">
    <source>
        <dbReference type="ARBA" id="ARBA00023306"/>
    </source>
</evidence>
<dbReference type="InterPro" id="IPR013762">
    <property type="entry name" value="Integrase-like_cat_sf"/>
</dbReference>
<comment type="function">
    <text evidence="9">Site-specific tyrosine recombinase, which acts by catalyzing the cutting and rejoining of the recombining DNA molecules. The XerC-XerD complex is essential to convert dimers of the bacterial chromosome into monomers to permit their segregation at cell division. It also contributes to the segregational stability of plasmids.</text>
</comment>
<organism evidence="12 13">
    <name type="scientific">Candidatus Limenecus avicola</name>
    <dbReference type="NCBI Taxonomy" id="2840847"/>
    <lineage>
        <taxon>Bacteria</taxon>
        <taxon>Bacillati</taxon>
        <taxon>Bacillota</taxon>
        <taxon>Clostridia</taxon>
        <taxon>Eubacteriales</taxon>
        <taxon>Clostridiaceae</taxon>
        <taxon>Clostridiaceae incertae sedis</taxon>
        <taxon>Candidatus Limenecus</taxon>
    </lineage>
</organism>
<feature type="domain" description="Tyr recombinase" evidence="10">
    <location>
        <begin position="108"/>
        <end position="285"/>
    </location>
</feature>
<evidence type="ECO:0000259" key="11">
    <source>
        <dbReference type="PROSITE" id="PS51900"/>
    </source>
</evidence>
<keyword evidence="3 9" id="KW-0132">Cell division</keyword>
<dbReference type="PANTHER" id="PTHR30349:SF81">
    <property type="entry name" value="TYROSINE RECOMBINASE XERC"/>
    <property type="match status" value="1"/>
</dbReference>
<dbReference type="Gene3D" id="1.10.150.130">
    <property type="match status" value="1"/>
</dbReference>
<evidence type="ECO:0000256" key="7">
    <source>
        <dbReference type="ARBA" id="ARBA00023172"/>
    </source>
</evidence>
<dbReference type="GO" id="GO:0003677">
    <property type="term" value="F:DNA binding"/>
    <property type="evidence" value="ECO:0007669"/>
    <property type="project" value="UniProtKB-UniRule"/>
</dbReference>
<evidence type="ECO:0000313" key="12">
    <source>
        <dbReference type="EMBL" id="HIU92768.1"/>
    </source>
</evidence>
<dbReference type="CDD" id="cd00798">
    <property type="entry name" value="INT_XerDC_C"/>
    <property type="match status" value="1"/>
</dbReference>
<dbReference type="SUPFAM" id="SSF56349">
    <property type="entry name" value="DNA breaking-rejoining enzymes"/>
    <property type="match status" value="1"/>
</dbReference>
<dbReference type="GO" id="GO:0006313">
    <property type="term" value="P:DNA transposition"/>
    <property type="evidence" value="ECO:0007669"/>
    <property type="project" value="UniProtKB-UniRule"/>
</dbReference>
<dbReference type="InterPro" id="IPR044068">
    <property type="entry name" value="CB"/>
</dbReference>
<evidence type="ECO:0000256" key="9">
    <source>
        <dbReference type="HAMAP-Rule" id="MF_01808"/>
    </source>
</evidence>